<dbReference type="PANTHER" id="PTHR35864">
    <property type="entry name" value="ZINC METALLOPROTEASE MJ0611-RELATED"/>
    <property type="match status" value="1"/>
</dbReference>
<evidence type="ECO:0000256" key="13">
    <source>
        <dbReference type="SAM" id="Phobius"/>
    </source>
</evidence>
<dbReference type="Pfam" id="PF02163">
    <property type="entry name" value="Peptidase_M50"/>
    <property type="match status" value="1"/>
</dbReference>
<keyword evidence="6 13" id="KW-0812">Transmembrane</keyword>
<evidence type="ECO:0000256" key="12">
    <source>
        <dbReference type="ARBA" id="ARBA00023136"/>
    </source>
</evidence>
<proteinExistence type="inferred from homology"/>
<accession>A0A1H3EE05</accession>
<protein>
    <submittedName>
        <fullName evidence="15">Zn-dependent protease (Includes SpoIVFB)</fullName>
    </submittedName>
</protein>
<dbReference type="GO" id="GO:0008237">
    <property type="term" value="F:metallopeptidase activity"/>
    <property type="evidence" value="ECO:0007669"/>
    <property type="project" value="UniProtKB-KW"/>
</dbReference>
<dbReference type="STRING" id="1528.SAMN04488579_10721"/>
<evidence type="ECO:0000256" key="2">
    <source>
        <dbReference type="ARBA" id="ARBA00004651"/>
    </source>
</evidence>
<comment type="subcellular location">
    <subcellularLocation>
        <location evidence="2">Cell membrane</location>
        <topology evidence="2">Multi-pass membrane protein</topology>
    </subcellularLocation>
</comment>
<comment type="cofactor">
    <cofactor evidence="1">
        <name>Zn(2+)</name>
        <dbReference type="ChEBI" id="CHEBI:29105"/>
    </cofactor>
</comment>
<dbReference type="GO" id="GO:0006508">
    <property type="term" value="P:proteolysis"/>
    <property type="evidence" value="ECO:0007669"/>
    <property type="project" value="UniProtKB-KW"/>
</dbReference>
<dbReference type="OrthoDB" id="9800627at2"/>
<dbReference type="RefSeq" id="WP_090244348.1">
    <property type="nucleotide sequence ID" value="NZ_FNOU01000007.1"/>
</dbReference>
<evidence type="ECO:0000256" key="4">
    <source>
        <dbReference type="ARBA" id="ARBA00022475"/>
    </source>
</evidence>
<dbReference type="Proteomes" id="UP000199652">
    <property type="component" value="Unassembled WGS sequence"/>
</dbReference>
<comment type="similarity">
    <text evidence="3">Belongs to the peptidase M50B family.</text>
</comment>
<keyword evidence="9" id="KW-0862">Zinc</keyword>
<dbReference type="EMBL" id="FNOU01000007">
    <property type="protein sequence ID" value="SDX76941.1"/>
    <property type="molecule type" value="Genomic_DNA"/>
</dbReference>
<dbReference type="AlphaFoldDB" id="A0A1H3EE05"/>
<evidence type="ECO:0000256" key="5">
    <source>
        <dbReference type="ARBA" id="ARBA00022670"/>
    </source>
</evidence>
<keyword evidence="12 13" id="KW-0472">Membrane</keyword>
<feature type="domain" description="Peptidase M50" evidence="14">
    <location>
        <begin position="120"/>
        <end position="179"/>
    </location>
</feature>
<reference evidence="16" key="1">
    <citation type="submission" date="2016-10" db="EMBL/GenBank/DDBJ databases">
        <authorList>
            <person name="Varghese N."/>
            <person name="Submissions S."/>
        </authorList>
    </citation>
    <scope>NUCLEOTIDE SEQUENCE [LARGE SCALE GENOMIC DNA]</scope>
    <source>
        <strain evidence="16">VPI 5359</strain>
    </source>
</reference>
<keyword evidence="8" id="KW-0378">Hydrolase</keyword>
<evidence type="ECO:0000256" key="3">
    <source>
        <dbReference type="ARBA" id="ARBA00007931"/>
    </source>
</evidence>
<keyword evidence="7" id="KW-0479">Metal-binding</keyword>
<dbReference type="GO" id="GO:0046872">
    <property type="term" value="F:metal ion binding"/>
    <property type="evidence" value="ECO:0007669"/>
    <property type="project" value="UniProtKB-KW"/>
</dbReference>
<feature type="transmembrane region" description="Helical" evidence="13">
    <location>
        <begin position="130"/>
        <end position="148"/>
    </location>
</feature>
<evidence type="ECO:0000259" key="14">
    <source>
        <dbReference type="Pfam" id="PF02163"/>
    </source>
</evidence>
<evidence type="ECO:0000256" key="9">
    <source>
        <dbReference type="ARBA" id="ARBA00022833"/>
    </source>
</evidence>
<keyword evidence="11" id="KW-0482">Metalloprotease</keyword>
<gene>
    <name evidence="15" type="ORF">SAMN04488579_10721</name>
</gene>
<keyword evidence="5 15" id="KW-0645">Protease</keyword>
<dbReference type="CDD" id="cd06158">
    <property type="entry name" value="S2P-M50_like_1"/>
    <property type="match status" value="1"/>
</dbReference>
<keyword evidence="10 13" id="KW-1133">Transmembrane helix</keyword>
<evidence type="ECO:0000256" key="8">
    <source>
        <dbReference type="ARBA" id="ARBA00022801"/>
    </source>
</evidence>
<evidence type="ECO:0000256" key="6">
    <source>
        <dbReference type="ARBA" id="ARBA00022692"/>
    </source>
</evidence>
<evidence type="ECO:0000256" key="7">
    <source>
        <dbReference type="ARBA" id="ARBA00022723"/>
    </source>
</evidence>
<keyword evidence="4" id="KW-1003">Cell membrane</keyword>
<evidence type="ECO:0000256" key="11">
    <source>
        <dbReference type="ARBA" id="ARBA00023049"/>
    </source>
</evidence>
<keyword evidence="16" id="KW-1185">Reference proteome</keyword>
<evidence type="ECO:0000256" key="1">
    <source>
        <dbReference type="ARBA" id="ARBA00001947"/>
    </source>
</evidence>
<feature type="transmembrane region" description="Helical" evidence="13">
    <location>
        <begin position="56"/>
        <end position="72"/>
    </location>
</feature>
<feature type="transmembrane region" description="Helical" evidence="13">
    <location>
        <begin position="92"/>
        <end position="118"/>
    </location>
</feature>
<dbReference type="PANTHER" id="PTHR35864:SF1">
    <property type="entry name" value="ZINC METALLOPROTEASE YWHC-RELATED"/>
    <property type="match status" value="1"/>
</dbReference>
<evidence type="ECO:0000256" key="10">
    <source>
        <dbReference type="ARBA" id="ARBA00022989"/>
    </source>
</evidence>
<dbReference type="InterPro" id="IPR052348">
    <property type="entry name" value="Metallopeptidase_M50B"/>
</dbReference>
<organism evidence="15 16">
    <name type="scientific">Eubacterium barkeri</name>
    <name type="common">Clostridium barkeri</name>
    <dbReference type="NCBI Taxonomy" id="1528"/>
    <lineage>
        <taxon>Bacteria</taxon>
        <taxon>Bacillati</taxon>
        <taxon>Bacillota</taxon>
        <taxon>Clostridia</taxon>
        <taxon>Eubacteriales</taxon>
        <taxon>Eubacteriaceae</taxon>
        <taxon>Eubacterium</taxon>
    </lineage>
</organism>
<name>A0A1H3EE05_EUBBA</name>
<dbReference type="GO" id="GO:0005886">
    <property type="term" value="C:plasma membrane"/>
    <property type="evidence" value="ECO:0007669"/>
    <property type="project" value="UniProtKB-SubCell"/>
</dbReference>
<dbReference type="InterPro" id="IPR008915">
    <property type="entry name" value="Peptidase_M50"/>
</dbReference>
<feature type="transmembrane region" description="Helical" evidence="13">
    <location>
        <begin position="169"/>
        <end position="190"/>
    </location>
</feature>
<sequence>MLTNFTPEYFFNLLLGLPGILIAISFHEMAHGYAADAMGDPTPKMMGRLTMNPLKHIDPVGFIAMVLLRFGWAKPVPVNPNNFKNRKKGMIVVALSGCLTNLLLGFIGMAAYFAVLPLQNGMLSTILQYIYYYNVLFAVFNLIPIPPLDGSQLLAEFLPPRASQKFSEFGRYGMFVLLALMFTGIFGMVISPIINAVLNLYATLLSPLFTLIWS</sequence>
<evidence type="ECO:0000313" key="16">
    <source>
        <dbReference type="Proteomes" id="UP000199652"/>
    </source>
</evidence>
<evidence type="ECO:0000313" key="15">
    <source>
        <dbReference type="EMBL" id="SDX76941.1"/>
    </source>
</evidence>
<dbReference type="InterPro" id="IPR044537">
    <property type="entry name" value="Rip2-like"/>
</dbReference>